<feature type="region of interest" description="Disordered" evidence="1">
    <location>
        <begin position="51"/>
        <end position="90"/>
    </location>
</feature>
<evidence type="ECO:0000313" key="2">
    <source>
        <dbReference type="EMBL" id="KAK7461667.1"/>
    </source>
</evidence>
<accession>A0ABR1JHV4</accession>
<dbReference type="EMBL" id="JBANRG010000012">
    <property type="protein sequence ID" value="KAK7461667.1"/>
    <property type="molecule type" value="Genomic_DNA"/>
</dbReference>
<dbReference type="Proteomes" id="UP001498398">
    <property type="component" value="Unassembled WGS sequence"/>
</dbReference>
<organism evidence="2 3">
    <name type="scientific">Marasmiellus scandens</name>
    <dbReference type="NCBI Taxonomy" id="2682957"/>
    <lineage>
        <taxon>Eukaryota</taxon>
        <taxon>Fungi</taxon>
        <taxon>Dikarya</taxon>
        <taxon>Basidiomycota</taxon>
        <taxon>Agaricomycotina</taxon>
        <taxon>Agaricomycetes</taxon>
        <taxon>Agaricomycetidae</taxon>
        <taxon>Agaricales</taxon>
        <taxon>Marasmiineae</taxon>
        <taxon>Omphalotaceae</taxon>
        <taxon>Marasmiellus</taxon>
    </lineage>
</organism>
<feature type="compositionally biased region" description="Basic and acidic residues" evidence="1">
    <location>
        <begin position="75"/>
        <end position="86"/>
    </location>
</feature>
<evidence type="ECO:0000313" key="3">
    <source>
        <dbReference type="Proteomes" id="UP001498398"/>
    </source>
</evidence>
<protein>
    <submittedName>
        <fullName evidence="2">Uncharacterized protein</fullName>
    </submittedName>
</protein>
<keyword evidence="3" id="KW-1185">Reference proteome</keyword>
<sequence length="164" mass="17020">MSNNVNRSGVGSGAVGDRLEKRRVSLKNMFGISSLGIGVFEIQEAAAEVGDAQVATGSDSLPEEDTVEGGVGAPKDQDQDKGDDTSSLHSVPCAQQESVLIVQHSQPPLSATFPVPAPPQISEVVPGTRSNTESVESSVSSLARPSAPVGVGVDICVYYGYYDK</sequence>
<gene>
    <name evidence="2" type="ORF">VKT23_008094</name>
</gene>
<evidence type="ECO:0000256" key="1">
    <source>
        <dbReference type="SAM" id="MobiDB-lite"/>
    </source>
</evidence>
<feature type="region of interest" description="Disordered" evidence="1">
    <location>
        <begin position="123"/>
        <end position="145"/>
    </location>
</feature>
<proteinExistence type="predicted"/>
<feature type="compositionally biased region" description="Low complexity" evidence="1">
    <location>
        <begin position="128"/>
        <end position="145"/>
    </location>
</feature>
<comment type="caution">
    <text evidence="2">The sequence shown here is derived from an EMBL/GenBank/DDBJ whole genome shotgun (WGS) entry which is preliminary data.</text>
</comment>
<name>A0ABR1JHV4_9AGAR</name>
<reference evidence="2 3" key="1">
    <citation type="submission" date="2024-01" db="EMBL/GenBank/DDBJ databases">
        <title>A draft genome for the cacao thread blight pathogen Marasmiellus scandens.</title>
        <authorList>
            <person name="Baruah I.K."/>
            <person name="Leung J."/>
            <person name="Bukari Y."/>
            <person name="Amoako-Attah I."/>
            <person name="Meinhardt L.W."/>
            <person name="Bailey B.A."/>
            <person name="Cohen S.P."/>
        </authorList>
    </citation>
    <scope>NUCLEOTIDE SEQUENCE [LARGE SCALE GENOMIC DNA]</scope>
    <source>
        <strain evidence="2 3">GH-19</strain>
    </source>
</reference>